<proteinExistence type="predicted"/>
<dbReference type="EMBL" id="JAMQGP010000004">
    <property type="protein sequence ID" value="MCM2680294.1"/>
    <property type="molecule type" value="Genomic_DNA"/>
</dbReference>
<keyword evidence="3" id="KW-1185">Reference proteome</keyword>
<organism evidence="2 3">
    <name type="scientific">Echinimonas agarilytica</name>
    <dbReference type="NCBI Taxonomy" id="1215918"/>
    <lineage>
        <taxon>Bacteria</taxon>
        <taxon>Pseudomonadati</taxon>
        <taxon>Pseudomonadota</taxon>
        <taxon>Gammaproteobacteria</taxon>
        <taxon>Alteromonadales</taxon>
        <taxon>Echinimonadaceae</taxon>
        <taxon>Echinimonas</taxon>
    </lineage>
</organism>
<evidence type="ECO:0000313" key="2">
    <source>
        <dbReference type="EMBL" id="MCM2680294.1"/>
    </source>
</evidence>
<evidence type="ECO:0000313" key="3">
    <source>
        <dbReference type="Proteomes" id="UP001165393"/>
    </source>
</evidence>
<dbReference type="Proteomes" id="UP001165393">
    <property type="component" value="Unassembled WGS sequence"/>
</dbReference>
<reference evidence="2 3" key="1">
    <citation type="journal article" date="2013" name="Antonie Van Leeuwenhoek">
        <title>Echinimonas agarilytica gen. nov., sp. nov., a new gammaproteobacterium isolated from the sea urchin Strongylocentrotus intermedius.</title>
        <authorList>
            <person name="Nedashkovskaya O.I."/>
            <person name="Stenkova A.M."/>
            <person name="Zhukova N.V."/>
            <person name="Van Trappen S."/>
            <person name="Lee J.S."/>
            <person name="Kim S.B."/>
        </authorList>
    </citation>
    <scope>NUCLEOTIDE SEQUENCE [LARGE SCALE GENOMIC DNA]</scope>
    <source>
        <strain evidence="2 3">KMM 6351</strain>
    </source>
</reference>
<sequence length="231" mass="25455">MNLFKRALWITAALLLSSCSLSDLYLFDDESEGTAGFTLAGIYDDQTPITEDNGIAPNGAQVSTCDETRLQNFLRRSTAESLAPNNPALGSIYVDLGSLKARCTHQDLNSYYIVDLISPDLTGNSKWSSIDKVNFKYASELSSHGSVLFELVVIYNNGTVTYSPQPPTRLSYSVPPHWNQYSVDLDPSNGPIDEIRFRFFYTVNKAVPLVGDNHNSSLGIYIDAISAHKSI</sequence>
<comment type="caution">
    <text evidence="2">The sequence shown here is derived from an EMBL/GenBank/DDBJ whole genome shotgun (WGS) entry which is preliminary data.</text>
</comment>
<name>A0AA41W8X7_9GAMM</name>
<keyword evidence="1" id="KW-0732">Signal</keyword>
<dbReference type="AlphaFoldDB" id="A0AA41W8X7"/>
<dbReference type="RefSeq" id="WP_251261712.1">
    <property type="nucleotide sequence ID" value="NZ_JAMQGP010000004.1"/>
</dbReference>
<evidence type="ECO:0008006" key="4">
    <source>
        <dbReference type="Google" id="ProtNLM"/>
    </source>
</evidence>
<gene>
    <name evidence="2" type="ORF">NAF29_11515</name>
</gene>
<dbReference type="PROSITE" id="PS51257">
    <property type="entry name" value="PROKAR_LIPOPROTEIN"/>
    <property type="match status" value="1"/>
</dbReference>
<accession>A0AA41W8X7</accession>
<feature type="signal peptide" evidence="1">
    <location>
        <begin position="1"/>
        <end position="22"/>
    </location>
</feature>
<protein>
    <recommendedName>
        <fullName evidence="4">Lipoprotein</fullName>
    </recommendedName>
</protein>
<feature type="chain" id="PRO_5041365016" description="Lipoprotein" evidence="1">
    <location>
        <begin position="23"/>
        <end position="231"/>
    </location>
</feature>
<evidence type="ECO:0000256" key="1">
    <source>
        <dbReference type="SAM" id="SignalP"/>
    </source>
</evidence>